<gene>
    <name evidence="2" type="ORF">JKP88DRAFT_277928</name>
</gene>
<keyword evidence="1" id="KW-0732">Signal</keyword>
<accession>A0A836CE98</accession>
<comment type="caution">
    <text evidence="2">The sequence shown here is derived from an EMBL/GenBank/DDBJ whole genome shotgun (WGS) entry which is preliminary data.</text>
</comment>
<reference evidence="2" key="1">
    <citation type="submission" date="2021-02" db="EMBL/GenBank/DDBJ databases">
        <title>First Annotated Genome of the Yellow-green Alga Tribonema minus.</title>
        <authorList>
            <person name="Mahan K.M."/>
        </authorList>
    </citation>
    <scope>NUCLEOTIDE SEQUENCE</scope>
    <source>
        <strain evidence="2">UTEX B ZZ1240</strain>
    </source>
</reference>
<feature type="signal peptide" evidence="1">
    <location>
        <begin position="1"/>
        <end position="20"/>
    </location>
</feature>
<evidence type="ECO:0000256" key="1">
    <source>
        <dbReference type="SAM" id="SignalP"/>
    </source>
</evidence>
<evidence type="ECO:0000313" key="2">
    <source>
        <dbReference type="EMBL" id="KAG5182562.1"/>
    </source>
</evidence>
<protein>
    <recommendedName>
        <fullName evidence="4">Phytocyanin domain-containing protein</fullName>
    </recommendedName>
</protein>
<evidence type="ECO:0000313" key="3">
    <source>
        <dbReference type="Proteomes" id="UP000664859"/>
    </source>
</evidence>
<dbReference type="SUPFAM" id="SSF49503">
    <property type="entry name" value="Cupredoxins"/>
    <property type="match status" value="1"/>
</dbReference>
<dbReference type="InterPro" id="IPR008972">
    <property type="entry name" value="Cupredoxin"/>
</dbReference>
<feature type="chain" id="PRO_5032820778" description="Phytocyanin domain-containing protein" evidence="1">
    <location>
        <begin position="21"/>
        <end position="237"/>
    </location>
</feature>
<organism evidence="2 3">
    <name type="scientific">Tribonema minus</name>
    <dbReference type="NCBI Taxonomy" id="303371"/>
    <lineage>
        <taxon>Eukaryota</taxon>
        <taxon>Sar</taxon>
        <taxon>Stramenopiles</taxon>
        <taxon>Ochrophyta</taxon>
        <taxon>PX clade</taxon>
        <taxon>Xanthophyceae</taxon>
        <taxon>Tribonematales</taxon>
        <taxon>Tribonemataceae</taxon>
        <taxon>Tribonema</taxon>
    </lineage>
</organism>
<keyword evidence="3" id="KW-1185">Reference proteome</keyword>
<evidence type="ECO:0008006" key="4">
    <source>
        <dbReference type="Google" id="ProtNLM"/>
    </source>
</evidence>
<dbReference type="AlphaFoldDB" id="A0A836CE98"/>
<dbReference type="Proteomes" id="UP000664859">
    <property type="component" value="Unassembled WGS sequence"/>
</dbReference>
<proteinExistence type="predicted"/>
<dbReference type="EMBL" id="JAFCMP010000235">
    <property type="protein sequence ID" value="KAG5182562.1"/>
    <property type="molecule type" value="Genomic_DNA"/>
</dbReference>
<name>A0A836CE98_9STRA</name>
<sequence length="237" mass="25080">MRSLMAFVAMLAVGAQYSSTYSSGTQTGPVVVVPWRLGPVSPITVAAGASLKFVWSDDNTHSLHQQSRREINRACLVRVRGVMAAPCMFQQELVPDTYGPGFAFVTTPLAPGVYAFACDVDRHCIDYGLYVIVTALSAAAVDDRCVDYGLYVTVTVCSTYRAAAAAAAAPAATAAAAAAAAAAAEEPCAFWKQLEPVTRGPGHTHLTRPLTRGRYAFACDVDDHCVGYGMYVTVTVV</sequence>